<reference evidence="2" key="1">
    <citation type="submission" date="2022-03" db="EMBL/GenBank/DDBJ databases">
        <authorList>
            <person name="Martin H S."/>
        </authorList>
    </citation>
    <scope>NUCLEOTIDE SEQUENCE</scope>
</reference>
<proteinExistence type="predicted"/>
<evidence type="ECO:0000313" key="2">
    <source>
        <dbReference type="EMBL" id="CAH2043567.1"/>
    </source>
</evidence>
<dbReference type="PROSITE" id="PS50878">
    <property type="entry name" value="RT_POL"/>
    <property type="match status" value="1"/>
</dbReference>
<dbReference type="EMBL" id="OW152827">
    <property type="protein sequence ID" value="CAH2043567.1"/>
    <property type="molecule type" value="Genomic_DNA"/>
</dbReference>
<keyword evidence="3" id="KW-1185">Reference proteome</keyword>
<sequence length="532" mass="60538">MPEIRFLQSTVRKALFSLDIHKSSGPDGIPPIVLRTCAPELAPVLTRLFRHSYSLGIVPTSWKTALVHPIPKKGDRSDPSNYRPIALTSLFSKIMESIINCQLLRYLEEHQLISDRQYGFRRGRSAGDLLVYLTHRWAEAVETKGEALAVSLDVAKAFDRVWHKALLSKITSYGLPEKLCNWITSFLTSRSIKVVIDGACSDAKFVNSGVPQGCVLSPTLFLLHINDLLHICNIHCYADDTTGDALYTGRANISQEYVEECRNKLVSEVEVMLCKISDWGRLNLVQFNPMKTQVCAFTAKRKPYVISPFFEGTPLVATDSIGILGVDISSSVQFRGHLEGKAKLASKKLGVLNRARQYFLPTHRLQLYKAQIRPHMEYCSHLWAGAPKYQLLLFDRIQRRAARIVDDQILSDRLDSLALRRDVASLCIFYRIYHGECSEELFGLIPAGEFHHRTTRQTAKYHRHHLDGWRSTTVRFSRNFLPRTTTLWNELSPAVFPDRYDLGTFKKRAYSFLKGRQRNCDSTDVANVHGLR</sequence>
<dbReference type="SUPFAM" id="SSF56672">
    <property type="entry name" value="DNA/RNA polymerases"/>
    <property type="match status" value="1"/>
</dbReference>
<dbReference type="InterPro" id="IPR043502">
    <property type="entry name" value="DNA/RNA_pol_sf"/>
</dbReference>
<protein>
    <recommendedName>
        <fullName evidence="1">Reverse transcriptase domain-containing protein</fullName>
    </recommendedName>
</protein>
<name>A0ABN8HY32_9NEOP</name>
<organism evidence="2 3">
    <name type="scientific">Iphiclides podalirius</name>
    <name type="common">scarce swallowtail</name>
    <dbReference type="NCBI Taxonomy" id="110791"/>
    <lineage>
        <taxon>Eukaryota</taxon>
        <taxon>Metazoa</taxon>
        <taxon>Ecdysozoa</taxon>
        <taxon>Arthropoda</taxon>
        <taxon>Hexapoda</taxon>
        <taxon>Insecta</taxon>
        <taxon>Pterygota</taxon>
        <taxon>Neoptera</taxon>
        <taxon>Endopterygota</taxon>
        <taxon>Lepidoptera</taxon>
        <taxon>Glossata</taxon>
        <taxon>Ditrysia</taxon>
        <taxon>Papilionoidea</taxon>
        <taxon>Papilionidae</taxon>
        <taxon>Papilioninae</taxon>
        <taxon>Iphiclides</taxon>
    </lineage>
</organism>
<dbReference type="Proteomes" id="UP000837857">
    <property type="component" value="Chromosome 15"/>
</dbReference>
<evidence type="ECO:0000313" key="3">
    <source>
        <dbReference type="Proteomes" id="UP000837857"/>
    </source>
</evidence>
<dbReference type="CDD" id="cd01650">
    <property type="entry name" value="RT_nLTR_like"/>
    <property type="match status" value="1"/>
</dbReference>
<accession>A0ABN8HY32</accession>
<gene>
    <name evidence="2" type="ORF">IPOD504_LOCUS4352</name>
</gene>
<dbReference type="InterPro" id="IPR000477">
    <property type="entry name" value="RT_dom"/>
</dbReference>
<dbReference type="Pfam" id="PF00078">
    <property type="entry name" value="RVT_1"/>
    <property type="match status" value="1"/>
</dbReference>
<evidence type="ECO:0000259" key="1">
    <source>
        <dbReference type="PROSITE" id="PS50878"/>
    </source>
</evidence>
<feature type="domain" description="Reverse transcriptase" evidence="1">
    <location>
        <begin position="51"/>
        <end position="328"/>
    </location>
</feature>
<dbReference type="PANTHER" id="PTHR19446">
    <property type="entry name" value="REVERSE TRANSCRIPTASES"/>
    <property type="match status" value="1"/>
</dbReference>
<feature type="non-terminal residue" evidence="2">
    <location>
        <position position="532"/>
    </location>
</feature>